<dbReference type="EMBL" id="JACYFC010000006">
    <property type="protein sequence ID" value="MBD5772516.1"/>
    <property type="molecule type" value="Genomic_DNA"/>
</dbReference>
<dbReference type="InterPro" id="IPR050571">
    <property type="entry name" value="Class-IV_PLP-Dep_Aminotrnsfr"/>
</dbReference>
<keyword evidence="2" id="KW-0032">Aminotransferase</keyword>
<proteinExistence type="inferred from homology"/>
<dbReference type="Pfam" id="PF01063">
    <property type="entry name" value="Aminotran_4"/>
    <property type="match status" value="1"/>
</dbReference>
<comment type="caution">
    <text evidence="2">The sequence shown here is derived from an EMBL/GenBank/DDBJ whole genome shotgun (WGS) entry which is preliminary data.</text>
</comment>
<name>A0ABR8P2L0_9GAMM</name>
<dbReference type="InterPro" id="IPR043131">
    <property type="entry name" value="BCAT-like_N"/>
</dbReference>
<dbReference type="InterPro" id="IPR036038">
    <property type="entry name" value="Aminotransferase-like"/>
</dbReference>
<sequence>MQYHHNFPAFYNGKYLNINEISISPLDRGFLFGDSIYEAIPVYAGKTLDEEGHIERLMEGLNSVGIISPYSSSAWRSLLEPLLDRQAVAQLIYIQVSRGNETSRKHRFPVACEPNVLMFSNSFIPPIDLNYQGCAGHLQEDFRWQRCDIKSTSLMGNVLAYQKLYRDGVANDEALLVRDGKVVEAPSSNIFAYKNGVIYTPSLGNILGGITRSINIKLAKDVGLNVVEEAPSCEFIKTAQEVWVTNSMEELKPVVSIDGEMIGDGLPGPIWRELFHAFQGLKA</sequence>
<dbReference type="Proteomes" id="UP000604161">
    <property type="component" value="Unassembled WGS sequence"/>
</dbReference>
<dbReference type="RefSeq" id="WP_191595902.1">
    <property type="nucleotide sequence ID" value="NZ_JACYFC010000006.1"/>
</dbReference>
<reference evidence="2 3" key="1">
    <citation type="submission" date="2020-09" db="EMBL/GenBank/DDBJ databases">
        <title>Marinomonas sp. nov., isolated from the cysticercosis algae of Qingdao, China.</title>
        <authorList>
            <person name="Sun X."/>
        </authorList>
    </citation>
    <scope>NUCLEOTIDE SEQUENCE [LARGE SCALE GENOMIC DNA]</scope>
    <source>
        <strain evidence="2 3">SM2066</strain>
    </source>
</reference>
<organism evidence="2 3">
    <name type="scientific">Marinomonas colpomeniae</name>
    <dbReference type="NCBI Taxonomy" id="2774408"/>
    <lineage>
        <taxon>Bacteria</taxon>
        <taxon>Pseudomonadati</taxon>
        <taxon>Pseudomonadota</taxon>
        <taxon>Gammaproteobacteria</taxon>
        <taxon>Oceanospirillales</taxon>
        <taxon>Oceanospirillaceae</taxon>
        <taxon>Marinomonas</taxon>
    </lineage>
</organism>
<dbReference type="Gene3D" id="3.30.470.10">
    <property type="match status" value="1"/>
</dbReference>
<protein>
    <submittedName>
        <fullName evidence="2">Aminotransferase class IV</fullName>
    </submittedName>
</protein>
<dbReference type="InterPro" id="IPR001544">
    <property type="entry name" value="Aminotrans_IV"/>
</dbReference>
<accession>A0ABR8P2L0</accession>
<evidence type="ECO:0000313" key="3">
    <source>
        <dbReference type="Proteomes" id="UP000604161"/>
    </source>
</evidence>
<dbReference type="PANTHER" id="PTHR42743">
    <property type="entry name" value="AMINO-ACID AMINOTRANSFERASE"/>
    <property type="match status" value="1"/>
</dbReference>
<keyword evidence="3" id="KW-1185">Reference proteome</keyword>
<dbReference type="PANTHER" id="PTHR42743:SF10">
    <property type="entry name" value="D-ALANINE AMINOTRANSFERASE"/>
    <property type="match status" value="1"/>
</dbReference>
<evidence type="ECO:0000256" key="1">
    <source>
        <dbReference type="ARBA" id="ARBA00009320"/>
    </source>
</evidence>
<dbReference type="InterPro" id="IPR043132">
    <property type="entry name" value="BCAT-like_C"/>
</dbReference>
<gene>
    <name evidence="2" type="ORF">IF202_15870</name>
</gene>
<evidence type="ECO:0000313" key="2">
    <source>
        <dbReference type="EMBL" id="MBD5772516.1"/>
    </source>
</evidence>
<dbReference type="Gene3D" id="3.20.10.10">
    <property type="entry name" value="D-amino Acid Aminotransferase, subunit A, domain 2"/>
    <property type="match status" value="1"/>
</dbReference>
<dbReference type="SUPFAM" id="SSF56752">
    <property type="entry name" value="D-aminoacid aminotransferase-like PLP-dependent enzymes"/>
    <property type="match status" value="1"/>
</dbReference>
<dbReference type="GO" id="GO:0008483">
    <property type="term" value="F:transaminase activity"/>
    <property type="evidence" value="ECO:0007669"/>
    <property type="project" value="UniProtKB-KW"/>
</dbReference>
<comment type="similarity">
    <text evidence="1">Belongs to the class-IV pyridoxal-phosphate-dependent aminotransferase family.</text>
</comment>
<keyword evidence="2" id="KW-0808">Transferase</keyword>